<comment type="caution">
    <text evidence="1">The sequence shown here is derived from an EMBL/GenBank/DDBJ whole genome shotgun (WGS) entry which is preliminary data.</text>
</comment>
<sequence>MNSILRNPITQLYGVTAIIDYSGFQYRSLFAYSPRLLHILVDTLQVFIHPSNDKWKSLHDSFDLDILPEEFGGYVKQSDMIDLLADVEDMEEELLEHLNFGFLKTKQQREMKRLNPPIKGRKSK</sequence>
<gene>
    <name evidence="1" type="primary">TTPAL_15</name>
    <name evidence="1" type="ORF">TNCT_226381</name>
</gene>
<name>A0A8X6FB88_TRICU</name>
<dbReference type="Proteomes" id="UP000887116">
    <property type="component" value="Unassembled WGS sequence"/>
</dbReference>
<accession>A0A8X6FB88</accession>
<reference evidence="1" key="1">
    <citation type="submission" date="2020-07" db="EMBL/GenBank/DDBJ databases">
        <title>Multicomponent nature underlies the extraordinary mechanical properties of spider dragline silk.</title>
        <authorList>
            <person name="Kono N."/>
            <person name="Nakamura H."/>
            <person name="Mori M."/>
            <person name="Yoshida Y."/>
            <person name="Ohtoshi R."/>
            <person name="Malay A.D."/>
            <person name="Moran D.A.P."/>
            <person name="Tomita M."/>
            <person name="Numata K."/>
            <person name="Arakawa K."/>
        </authorList>
    </citation>
    <scope>NUCLEOTIDE SEQUENCE</scope>
</reference>
<dbReference type="AlphaFoldDB" id="A0A8X6FB88"/>
<dbReference type="EMBL" id="BMAO01021478">
    <property type="protein sequence ID" value="GFQ74756.1"/>
    <property type="molecule type" value="Genomic_DNA"/>
</dbReference>
<dbReference type="InterPro" id="IPR036865">
    <property type="entry name" value="CRAL-TRIO_dom_sf"/>
</dbReference>
<dbReference type="SUPFAM" id="SSF52087">
    <property type="entry name" value="CRAL/TRIO domain"/>
    <property type="match status" value="1"/>
</dbReference>
<protein>
    <submittedName>
        <fullName evidence="1">Alpha-tocopherol transfer protein-like</fullName>
    </submittedName>
</protein>
<keyword evidence="2" id="KW-1185">Reference proteome</keyword>
<proteinExistence type="predicted"/>
<evidence type="ECO:0000313" key="2">
    <source>
        <dbReference type="Proteomes" id="UP000887116"/>
    </source>
</evidence>
<organism evidence="1 2">
    <name type="scientific">Trichonephila clavata</name>
    <name type="common">Joro spider</name>
    <name type="synonym">Nephila clavata</name>
    <dbReference type="NCBI Taxonomy" id="2740835"/>
    <lineage>
        <taxon>Eukaryota</taxon>
        <taxon>Metazoa</taxon>
        <taxon>Ecdysozoa</taxon>
        <taxon>Arthropoda</taxon>
        <taxon>Chelicerata</taxon>
        <taxon>Arachnida</taxon>
        <taxon>Araneae</taxon>
        <taxon>Araneomorphae</taxon>
        <taxon>Entelegynae</taxon>
        <taxon>Araneoidea</taxon>
        <taxon>Nephilidae</taxon>
        <taxon>Trichonephila</taxon>
    </lineage>
</organism>
<dbReference type="OrthoDB" id="6425944at2759"/>
<evidence type="ECO:0000313" key="1">
    <source>
        <dbReference type="EMBL" id="GFQ74756.1"/>
    </source>
</evidence>